<dbReference type="PANTHER" id="PTHR30055">
    <property type="entry name" value="HTH-TYPE TRANSCRIPTIONAL REGULATOR RUTR"/>
    <property type="match status" value="1"/>
</dbReference>
<keyword evidence="1" id="KW-0805">Transcription regulation</keyword>
<dbReference type="InterPro" id="IPR036271">
    <property type="entry name" value="Tet_transcr_reg_TetR-rel_C_sf"/>
</dbReference>
<name>A0A366DNQ2_9NOCA</name>
<dbReference type="GO" id="GO:0000976">
    <property type="term" value="F:transcription cis-regulatory region binding"/>
    <property type="evidence" value="ECO:0007669"/>
    <property type="project" value="TreeGrafter"/>
</dbReference>
<comment type="caution">
    <text evidence="7">The sequence shown here is derived from an EMBL/GenBank/DDBJ whole genome shotgun (WGS) entry which is preliminary data.</text>
</comment>
<dbReference type="Pfam" id="PF00440">
    <property type="entry name" value="TetR_N"/>
    <property type="match status" value="1"/>
</dbReference>
<dbReference type="PROSITE" id="PS50977">
    <property type="entry name" value="HTH_TETR_2"/>
    <property type="match status" value="1"/>
</dbReference>
<dbReference type="SUPFAM" id="SSF46689">
    <property type="entry name" value="Homeodomain-like"/>
    <property type="match status" value="1"/>
</dbReference>
<evidence type="ECO:0000313" key="8">
    <source>
        <dbReference type="Proteomes" id="UP000252586"/>
    </source>
</evidence>
<reference evidence="7 8" key="1">
    <citation type="submission" date="2018-06" db="EMBL/GenBank/DDBJ databases">
        <title>Genomic Encyclopedia of Type Strains, Phase IV (KMG-IV): sequencing the most valuable type-strain genomes for metagenomic binning, comparative biology and taxonomic classification.</title>
        <authorList>
            <person name="Goeker M."/>
        </authorList>
    </citation>
    <scope>NUCLEOTIDE SEQUENCE [LARGE SCALE GENOMIC DNA]</scope>
    <source>
        <strain evidence="7 8">DSM 44599</strain>
    </source>
</reference>
<organism evidence="7 8">
    <name type="scientific">Nocardia puris</name>
    <dbReference type="NCBI Taxonomy" id="208602"/>
    <lineage>
        <taxon>Bacteria</taxon>
        <taxon>Bacillati</taxon>
        <taxon>Actinomycetota</taxon>
        <taxon>Actinomycetes</taxon>
        <taxon>Mycobacteriales</taxon>
        <taxon>Nocardiaceae</taxon>
        <taxon>Nocardia</taxon>
    </lineage>
</organism>
<dbReference type="InterPro" id="IPR050109">
    <property type="entry name" value="HTH-type_TetR-like_transc_reg"/>
</dbReference>
<feature type="domain" description="HTH tetR-type" evidence="6">
    <location>
        <begin position="29"/>
        <end position="89"/>
    </location>
</feature>
<dbReference type="PANTHER" id="PTHR30055:SF220">
    <property type="entry name" value="TETR-FAMILY REGULATORY PROTEIN"/>
    <property type="match status" value="1"/>
</dbReference>
<sequence>MCTGVNIESMTNSEATRTRGARAGSYHHGDLRNALVRAAAELAEKGGPEAVTVRAAARRVGVTPTAAYRHFTNHEQLLGAAQEEAQRSLFGAMAETLDELDPDSDAVLRLFAVGRGYVTFALREPGLFRTAFGNRDRKNSEEWNSPAFDLLSDLLDELVEIGFTDPADRPDAELAAWSMVHGMSALLVERAIADEGPQAREAAIARVLTVVRRGLATGPNADAFQWDPRP</sequence>
<evidence type="ECO:0000256" key="3">
    <source>
        <dbReference type="ARBA" id="ARBA00023163"/>
    </source>
</evidence>
<gene>
    <name evidence="7" type="ORF">DFR74_104409</name>
</gene>
<feature type="DNA-binding region" description="H-T-H motif" evidence="4">
    <location>
        <begin position="52"/>
        <end position="71"/>
    </location>
</feature>
<evidence type="ECO:0000256" key="1">
    <source>
        <dbReference type="ARBA" id="ARBA00023015"/>
    </source>
</evidence>
<dbReference type="EMBL" id="QNRE01000004">
    <property type="protein sequence ID" value="RBO91702.1"/>
    <property type="molecule type" value="Genomic_DNA"/>
</dbReference>
<evidence type="ECO:0000256" key="5">
    <source>
        <dbReference type="SAM" id="MobiDB-lite"/>
    </source>
</evidence>
<keyword evidence="8" id="KW-1185">Reference proteome</keyword>
<keyword evidence="2 4" id="KW-0238">DNA-binding</keyword>
<dbReference type="Gene3D" id="1.10.357.10">
    <property type="entry name" value="Tetracycline Repressor, domain 2"/>
    <property type="match status" value="1"/>
</dbReference>
<dbReference type="InterPro" id="IPR009057">
    <property type="entry name" value="Homeodomain-like_sf"/>
</dbReference>
<dbReference type="Pfam" id="PF13305">
    <property type="entry name" value="TetR_C_33"/>
    <property type="match status" value="1"/>
</dbReference>
<evidence type="ECO:0000256" key="2">
    <source>
        <dbReference type="ARBA" id="ARBA00023125"/>
    </source>
</evidence>
<dbReference type="AlphaFoldDB" id="A0A366DNQ2"/>
<keyword evidence="3" id="KW-0804">Transcription</keyword>
<dbReference type="GO" id="GO:0003700">
    <property type="term" value="F:DNA-binding transcription factor activity"/>
    <property type="evidence" value="ECO:0007669"/>
    <property type="project" value="TreeGrafter"/>
</dbReference>
<accession>A0A366DNQ2</accession>
<dbReference type="SUPFAM" id="SSF48498">
    <property type="entry name" value="Tetracyclin repressor-like, C-terminal domain"/>
    <property type="match status" value="1"/>
</dbReference>
<dbReference type="InterPro" id="IPR001647">
    <property type="entry name" value="HTH_TetR"/>
</dbReference>
<dbReference type="InterPro" id="IPR025996">
    <property type="entry name" value="MT1864/Rv1816-like_C"/>
</dbReference>
<evidence type="ECO:0000313" key="7">
    <source>
        <dbReference type="EMBL" id="RBO91702.1"/>
    </source>
</evidence>
<dbReference type="Proteomes" id="UP000252586">
    <property type="component" value="Unassembled WGS sequence"/>
</dbReference>
<evidence type="ECO:0000256" key="4">
    <source>
        <dbReference type="PROSITE-ProRule" id="PRU00335"/>
    </source>
</evidence>
<evidence type="ECO:0000259" key="6">
    <source>
        <dbReference type="PROSITE" id="PS50977"/>
    </source>
</evidence>
<proteinExistence type="predicted"/>
<protein>
    <submittedName>
        <fullName evidence="7">TetR family transcriptional regulator</fullName>
    </submittedName>
</protein>
<feature type="region of interest" description="Disordered" evidence="5">
    <location>
        <begin position="1"/>
        <end position="25"/>
    </location>
</feature>
<feature type="compositionally biased region" description="Polar residues" evidence="5">
    <location>
        <begin position="1"/>
        <end position="15"/>
    </location>
</feature>